<gene>
    <name evidence="2" type="ORF">LSAT_V11C300136550</name>
</gene>
<evidence type="ECO:0000259" key="1">
    <source>
        <dbReference type="Pfam" id="PF25428"/>
    </source>
</evidence>
<sequence>MNGLGYLYLSKFVRVSEASDALLHLIIDQVSILVLQKYEYTILASAISEVLSSLAAEDKSNMPSLILPFILDTSKTKLERKYSSNECVYGIQIGHYQMSFAKLVKQKMEFKYL</sequence>
<organism evidence="2 3">
    <name type="scientific">Lactuca sativa</name>
    <name type="common">Garden lettuce</name>
    <dbReference type="NCBI Taxonomy" id="4236"/>
    <lineage>
        <taxon>Eukaryota</taxon>
        <taxon>Viridiplantae</taxon>
        <taxon>Streptophyta</taxon>
        <taxon>Embryophyta</taxon>
        <taxon>Tracheophyta</taxon>
        <taxon>Spermatophyta</taxon>
        <taxon>Magnoliopsida</taxon>
        <taxon>eudicotyledons</taxon>
        <taxon>Gunneridae</taxon>
        <taxon>Pentapetalae</taxon>
        <taxon>asterids</taxon>
        <taxon>campanulids</taxon>
        <taxon>Asterales</taxon>
        <taxon>Asteraceae</taxon>
        <taxon>Cichorioideae</taxon>
        <taxon>Cichorieae</taxon>
        <taxon>Lactucinae</taxon>
        <taxon>Lactuca</taxon>
    </lineage>
</organism>
<accession>A0A9R1W5N9</accession>
<protein>
    <recommendedName>
        <fullName evidence="1">DUF7894 domain-containing protein</fullName>
    </recommendedName>
</protein>
<evidence type="ECO:0000313" key="3">
    <source>
        <dbReference type="Proteomes" id="UP000235145"/>
    </source>
</evidence>
<reference evidence="2 3" key="1">
    <citation type="journal article" date="2017" name="Nat. Commun.">
        <title>Genome assembly with in vitro proximity ligation data and whole-genome triplication in lettuce.</title>
        <authorList>
            <person name="Reyes-Chin-Wo S."/>
            <person name="Wang Z."/>
            <person name="Yang X."/>
            <person name="Kozik A."/>
            <person name="Arikit S."/>
            <person name="Song C."/>
            <person name="Xia L."/>
            <person name="Froenicke L."/>
            <person name="Lavelle D.O."/>
            <person name="Truco M.J."/>
            <person name="Xia R."/>
            <person name="Zhu S."/>
            <person name="Xu C."/>
            <person name="Xu H."/>
            <person name="Xu X."/>
            <person name="Cox K."/>
            <person name="Korf I."/>
            <person name="Meyers B.C."/>
            <person name="Michelmore R.W."/>
        </authorList>
    </citation>
    <scope>NUCLEOTIDE SEQUENCE [LARGE SCALE GENOMIC DNA]</scope>
    <source>
        <strain evidence="3">cv. Salinas</strain>
        <tissue evidence="2">Seedlings</tissue>
    </source>
</reference>
<evidence type="ECO:0000313" key="2">
    <source>
        <dbReference type="EMBL" id="KAJ0216600.1"/>
    </source>
</evidence>
<name>A0A9R1W5N9_LACSA</name>
<dbReference type="AlphaFoldDB" id="A0A9R1W5N9"/>
<dbReference type="EMBL" id="NBSK02000003">
    <property type="protein sequence ID" value="KAJ0216600.1"/>
    <property type="molecule type" value="Genomic_DNA"/>
</dbReference>
<dbReference type="Proteomes" id="UP000235145">
    <property type="component" value="Unassembled WGS sequence"/>
</dbReference>
<dbReference type="PANTHER" id="PTHR37221:SF1">
    <property type="entry name" value="OS02G0582400 PROTEIN"/>
    <property type="match status" value="1"/>
</dbReference>
<keyword evidence="3" id="KW-1185">Reference proteome</keyword>
<comment type="caution">
    <text evidence="2">The sequence shown here is derived from an EMBL/GenBank/DDBJ whole genome shotgun (WGS) entry which is preliminary data.</text>
</comment>
<proteinExistence type="predicted"/>
<dbReference type="InterPro" id="IPR057216">
    <property type="entry name" value="DUF7894"/>
</dbReference>
<dbReference type="PANTHER" id="PTHR37221">
    <property type="entry name" value="OS02G0582400 PROTEIN"/>
    <property type="match status" value="1"/>
</dbReference>
<dbReference type="Pfam" id="PF25428">
    <property type="entry name" value="DUF7894"/>
    <property type="match status" value="1"/>
</dbReference>
<feature type="domain" description="DUF7894" evidence="1">
    <location>
        <begin position="28"/>
        <end position="106"/>
    </location>
</feature>